<evidence type="ECO:0000259" key="8">
    <source>
        <dbReference type="Pfam" id="PF25106"/>
    </source>
</evidence>
<feature type="domain" description="Hemicentin-1-like von Willebrand factor A" evidence="8">
    <location>
        <begin position="51"/>
        <end position="203"/>
    </location>
</feature>
<dbReference type="AlphaFoldDB" id="A0AA40ETW0"/>
<gene>
    <name evidence="9" type="ORF">B0T18DRAFT_132121</name>
</gene>
<accession>A0AA40ETW0</accession>
<organism evidence="9 10">
    <name type="scientific">Schizothecium vesticola</name>
    <dbReference type="NCBI Taxonomy" id="314040"/>
    <lineage>
        <taxon>Eukaryota</taxon>
        <taxon>Fungi</taxon>
        <taxon>Dikarya</taxon>
        <taxon>Ascomycota</taxon>
        <taxon>Pezizomycotina</taxon>
        <taxon>Sordariomycetes</taxon>
        <taxon>Sordariomycetidae</taxon>
        <taxon>Sordariales</taxon>
        <taxon>Schizotheciaceae</taxon>
        <taxon>Schizothecium</taxon>
    </lineage>
</organism>
<keyword evidence="4" id="KW-0325">Glycoprotein</keyword>
<dbReference type="InterPro" id="IPR056861">
    <property type="entry name" value="HMCN1-like_VWA"/>
</dbReference>
<keyword evidence="10" id="KW-1185">Reference proteome</keyword>
<dbReference type="EMBL" id="JAUKUD010000004">
    <property type="protein sequence ID" value="KAK0745465.1"/>
    <property type="molecule type" value="Genomic_DNA"/>
</dbReference>
<dbReference type="InterPro" id="IPR036465">
    <property type="entry name" value="vWFA_dom_sf"/>
</dbReference>
<evidence type="ECO:0008006" key="11">
    <source>
        <dbReference type="Google" id="ProtNLM"/>
    </source>
</evidence>
<protein>
    <recommendedName>
        <fullName evidence="11">VWFA domain-containing protein</fullName>
    </recommendedName>
</protein>
<name>A0AA40ETW0_9PEZI</name>
<dbReference type="Pfam" id="PF23560">
    <property type="entry name" value="GBD_Hemicentin"/>
    <property type="match status" value="1"/>
</dbReference>
<evidence type="ECO:0000256" key="2">
    <source>
        <dbReference type="ARBA" id="ARBA00022525"/>
    </source>
</evidence>
<feature type="domain" description="Hemicentin/VWA7 galactose-binding" evidence="7">
    <location>
        <begin position="266"/>
        <end position="343"/>
    </location>
</feature>
<dbReference type="CDD" id="cd00198">
    <property type="entry name" value="vWFA"/>
    <property type="match status" value="1"/>
</dbReference>
<evidence type="ECO:0000256" key="5">
    <source>
        <dbReference type="SAM" id="MobiDB-lite"/>
    </source>
</evidence>
<feature type="signal peptide" evidence="6">
    <location>
        <begin position="1"/>
        <end position="18"/>
    </location>
</feature>
<keyword evidence="2" id="KW-0964">Secreted</keyword>
<evidence type="ECO:0000313" key="10">
    <source>
        <dbReference type="Proteomes" id="UP001172155"/>
    </source>
</evidence>
<feature type="chain" id="PRO_5041358476" description="VWFA domain-containing protein" evidence="6">
    <location>
        <begin position="19"/>
        <end position="598"/>
    </location>
</feature>
<dbReference type="Proteomes" id="UP001172155">
    <property type="component" value="Unassembled WGS sequence"/>
</dbReference>
<feature type="compositionally biased region" description="Polar residues" evidence="5">
    <location>
        <begin position="456"/>
        <end position="471"/>
    </location>
</feature>
<evidence type="ECO:0000256" key="6">
    <source>
        <dbReference type="SAM" id="SignalP"/>
    </source>
</evidence>
<dbReference type="SUPFAM" id="SSF53300">
    <property type="entry name" value="vWA-like"/>
    <property type="match status" value="1"/>
</dbReference>
<sequence length="598" mass="61728">MALSTLLALLALSASTAAALTPFHPREAIINHEPHHLDLKARDIVASPRLGLAVDTTGSMGEYITALRVEIKRILRDREGTPDQPSALVLSPFNDGETGVGPVLSSSSQVDFGAALDVLNAEGGGDCPELALTGIGKALEQLPAGGHLFVVTDASAKDASLVGEVISLARGKRIKVFFFLFDNICGTGEPAYTSIAHATGGQTHTGLTVADASLVPALIEAVVRSLSTELVHVLPDTLNTVTDLNQVAAAERRAVSSLQKRYLSEIRFTVDPSLTSVTFSVDSGRSVTITRPDGSVVGAGDANANIVVLTRGVVVVVNAPQSGTWTVSVSDCDECSVNVFGQSPVQFTFGLAQSTDSGFVDVTEAPVVGCTYRTVAQIDGTISSPTFELRRANGALLQVLPMNQGTSALSDSYIGELTVPDGGFTVYLRGTNGNGVEILRVLAGIIRGVRGGTCPGTGTPNASATVSDTSITEPPVSATETEEEPTETEPPAETIESDPPITSVRATMSDDDVTIPAASGTRLTAVNDAPPATTSDATEIERPMVTGGGGTAFAGVRRPIITVQDVNTVIVCPGPHPVCGGVTGPSYYPGGQDTVTTV</sequence>
<comment type="subcellular location">
    <subcellularLocation>
        <location evidence="1">Secreted</location>
    </subcellularLocation>
</comment>
<dbReference type="InterPro" id="IPR056475">
    <property type="entry name" value="GBD_Hemicentin/VWA7"/>
</dbReference>
<comment type="caution">
    <text evidence="9">The sequence shown here is derived from an EMBL/GenBank/DDBJ whole genome shotgun (WGS) entry which is preliminary data.</text>
</comment>
<feature type="region of interest" description="Disordered" evidence="5">
    <location>
        <begin position="451"/>
        <end position="503"/>
    </location>
</feature>
<keyword evidence="3 6" id="KW-0732">Signal</keyword>
<dbReference type="InterPro" id="IPR052577">
    <property type="entry name" value="VWA7"/>
</dbReference>
<evidence type="ECO:0000256" key="3">
    <source>
        <dbReference type="ARBA" id="ARBA00022729"/>
    </source>
</evidence>
<proteinExistence type="predicted"/>
<reference evidence="9" key="1">
    <citation type="submission" date="2023-06" db="EMBL/GenBank/DDBJ databases">
        <title>Genome-scale phylogeny and comparative genomics of the fungal order Sordariales.</title>
        <authorList>
            <consortium name="Lawrence Berkeley National Laboratory"/>
            <person name="Hensen N."/>
            <person name="Bonometti L."/>
            <person name="Westerberg I."/>
            <person name="Brannstrom I.O."/>
            <person name="Guillou S."/>
            <person name="Cros-Aarteil S."/>
            <person name="Calhoun S."/>
            <person name="Haridas S."/>
            <person name="Kuo A."/>
            <person name="Mondo S."/>
            <person name="Pangilinan J."/>
            <person name="Riley R."/>
            <person name="LaButti K."/>
            <person name="Andreopoulos B."/>
            <person name="Lipzen A."/>
            <person name="Chen C."/>
            <person name="Yanf M."/>
            <person name="Daum C."/>
            <person name="Ng V."/>
            <person name="Clum A."/>
            <person name="Steindorff A."/>
            <person name="Ohm R."/>
            <person name="Martin F."/>
            <person name="Silar P."/>
            <person name="Natvig D."/>
            <person name="Lalanne C."/>
            <person name="Gautier V."/>
            <person name="Ament-velasquez S.L."/>
            <person name="Kruys A."/>
            <person name="Hutchinson M.I."/>
            <person name="Powell A.J."/>
            <person name="Barry K."/>
            <person name="Miller A.N."/>
            <person name="Grigoriev I.V."/>
            <person name="Debuchy R."/>
            <person name="Gladieux P."/>
            <person name="Thoren M.H."/>
            <person name="Johannesson H."/>
        </authorList>
    </citation>
    <scope>NUCLEOTIDE SEQUENCE</scope>
    <source>
        <strain evidence="9">SMH3187-1</strain>
    </source>
</reference>
<evidence type="ECO:0000256" key="1">
    <source>
        <dbReference type="ARBA" id="ARBA00004613"/>
    </source>
</evidence>
<evidence type="ECO:0000259" key="7">
    <source>
        <dbReference type="Pfam" id="PF23560"/>
    </source>
</evidence>
<dbReference type="PANTHER" id="PTHR14905:SF7">
    <property type="entry name" value="VON WILLEBRAND FACTOR A DOMAIN-CONTAINING PROTEIN 7"/>
    <property type="match status" value="1"/>
</dbReference>
<dbReference type="GO" id="GO:0005576">
    <property type="term" value="C:extracellular region"/>
    <property type="evidence" value="ECO:0007669"/>
    <property type="project" value="UniProtKB-SubCell"/>
</dbReference>
<evidence type="ECO:0000313" key="9">
    <source>
        <dbReference type="EMBL" id="KAK0745465.1"/>
    </source>
</evidence>
<dbReference type="Pfam" id="PF25106">
    <property type="entry name" value="VWA_4"/>
    <property type="match status" value="1"/>
</dbReference>
<evidence type="ECO:0000256" key="4">
    <source>
        <dbReference type="ARBA" id="ARBA00023180"/>
    </source>
</evidence>
<dbReference type="PANTHER" id="PTHR14905">
    <property type="entry name" value="NG37"/>
    <property type="match status" value="1"/>
</dbReference>